<sequence length="230" mass="25620">MPDGSKRLFAAAKLASEARAKYRFLPAAALPPDLPSGPIAIADMANAFGVTHRTLHFYEEKGLISADRIGLMRVYGISDVLRMAVINICRETGMSIAVIQEMMDELHKAETQEAAEDIFHNALFSRKRELTSEVSTLHRQMQLVTELLDYDSAAETDRLNDNRDQSALTDQERRCLELMVEGQTAVKIAREMEIRLEEAQALEAAVIQKFGTNNRFQAVAKAVLLGIVKT</sequence>
<dbReference type="Gene3D" id="1.10.1660.10">
    <property type="match status" value="1"/>
</dbReference>
<dbReference type="PANTHER" id="PTHR30204">
    <property type="entry name" value="REDOX-CYCLING DRUG-SENSING TRANSCRIPTIONAL ACTIVATOR SOXR"/>
    <property type="match status" value="1"/>
</dbReference>
<comment type="caution">
    <text evidence="4">The sequence shown here is derived from an EMBL/GenBank/DDBJ whole genome shotgun (WGS) entry which is preliminary data.</text>
</comment>
<feature type="domain" description="HTH luxR-type" evidence="2">
    <location>
        <begin position="161"/>
        <end position="226"/>
    </location>
</feature>
<dbReference type="InterPro" id="IPR000792">
    <property type="entry name" value="Tscrpt_reg_LuxR_C"/>
</dbReference>
<dbReference type="Gene3D" id="1.10.10.10">
    <property type="entry name" value="Winged helix-like DNA-binding domain superfamily/Winged helix DNA-binding domain"/>
    <property type="match status" value="1"/>
</dbReference>
<evidence type="ECO:0000259" key="2">
    <source>
        <dbReference type="PROSITE" id="PS50043"/>
    </source>
</evidence>
<dbReference type="InterPro" id="IPR047057">
    <property type="entry name" value="MerR_fam"/>
</dbReference>
<dbReference type="GO" id="GO:0003700">
    <property type="term" value="F:DNA-binding transcription factor activity"/>
    <property type="evidence" value="ECO:0007669"/>
    <property type="project" value="InterPro"/>
</dbReference>
<dbReference type="Pfam" id="PF13411">
    <property type="entry name" value="MerR_1"/>
    <property type="match status" value="1"/>
</dbReference>
<evidence type="ECO:0000259" key="3">
    <source>
        <dbReference type="PROSITE" id="PS50937"/>
    </source>
</evidence>
<dbReference type="Proteomes" id="UP000248925">
    <property type="component" value="Unassembled WGS sequence"/>
</dbReference>
<protein>
    <submittedName>
        <fullName evidence="4">LuxR family transcriptional regulator</fullName>
    </submittedName>
</protein>
<dbReference type="SUPFAM" id="SSF46894">
    <property type="entry name" value="C-terminal effector domain of the bipartite response regulators"/>
    <property type="match status" value="1"/>
</dbReference>
<proteinExistence type="predicted"/>
<dbReference type="PROSITE" id="PS50937">
    <property type="entry name" value="HTH_MERR_2"/>
    <property type="match status" value="1"/>
</dbReference>
<dbReference type="GO" id="GO:0003677">
    <property type="term" value="F:DNA binding"/>
    <property type="evidence" value="ECO:0007669"/>
    <property type="project" value="UniProtKB-KW"/>
</dbReference>
<dbReference type="InterPro" id="IPR000551">
    <property type="entry name" value="MerR-type_HTH_dom"/>
</dbReference>
<reference evidence="4 5" key="1">
    <citation type="journal article" date="2018" name="Sci. Rep.">
        <title>Rhizobium tumorigenes sp. nov., a novel plant tumorigenic bacterium isolated from cane gall tumors on thornless blackberry.</title>
        <authorList>
            <person name="Kuzmanovi N."/>
            <person name="Smalla K."/>
            <person name="Gronow S."/>
            <person name="PuBawska J."/>
        </authorList>
    </citation>
    <scope>NUCLEOTIDE SEQUENCE [LARGE SCALE GENOMIC DNA]</scope>
    <source>
        <strain evidence="4 5">CCBAU 85046</strain>
    </source>
</reference>
<evidence type="ECO:0000256" key="1">
    <source>
        <dbReference type="ARBA" id="ARBA00023125"/>
    </source>
</evidence>
<name>A0A2W4CRR1_9HYPH</name>
<dbReference type="RefSeq" id="WP_111160427.1">
    <property type="nucleotide sequence ID" value="NZ_PCDP01000035.1"/>
</dbReference>
<dbReference type="CDD" id="cd00592">
    <property type="entry name" value="HTH_MerR-like"/>
    <property type="match status" value="1"/>
</dbReference>
<dbReference type="OrthoDB" id="9803659at2"/>
<dbReference type="AlphaFoldDB" id="A0A2W4CRR1"/>
<dbReference type="InterPro" id="IPR036388">
    <property type="entry name" value="WH-like_DNA-bd_sf"/>
</dbReference>
<keyword evidence="5" id="KW-1185">Reference proteome</keyword>
<dbReference type="InterPro" id="IPR009061">
    <property type="entry name" value="DNA-bd_dom_put_sf"/>
</dbReference>
<organism evidence="4 5">
    <name type="scientific">Rhizobium tubonense</name>
    <dbReference type="NCBI Taxonomy" id="484088"/>
    <lineage>
        <taxon>Bacteria</taxon>
        <taxon>Pseudomonadati</taxon>
        <taxon>Pseudomonadota</taxon>
        <taxon>Alphaproteobacteria</taxon>
        <taxon>Hyphomicrobiales</taxon>
        <taxon>Rhizobiaceae</taxon>
        <taxon>Rhizobium/Agrobacterium group</taxon>
        <taxon>Rhizobium</taxon>
    </lineage>
</organism>
<gene>
    <name evidence="4" type="ORF">CPY51_11780</name>
</gene>
<dbReference type="SUPFAM" id="SSF46955">
    <property type="entry name" value="Putative DNA-binding domain"/>
    <property type="match status" value="1"/>
</dbReference>
<dbReference type="SMART" id="SM00422">
    <property type="entry name" value="HTH_MERR"/>
    <property type="match status" value="1"/>
</dbReference>
<accession>A0A2W4CRR1</accession>
<dbReference type="Pfam" id="PF00196">
    <property type="entry name" value="GerE"/>
    <property type="match status" value="1"/>
</dbReference>
<feature type="domain" description="HTH merR-type" evidence="3">
    <location>
        <begin position="41"/>
        <end position="105"/>
    </location>
</feature>
<evidence type="ECO:0000313" key="4">
    <source>
        <dbReference type="EMBL" id="PZM13578.1"/>
    </source>
</evidence>
<dbReference type="SMART" id="SM00421">
    <property type="entry name" value="HTH_LUXR"/>
    <property type="match status" value="1"/>
</dbReference>
<dbReference type="EMBL" id="PCDP01000035">
    <property type="protein sequence ID" value="PZM13578.1"/>
    <property type="molecule type" value="Genomic_DNA"/>
</dbReference>
<dbReference type="PANTHER" id="PTHR30204:SF93">
    <property type="entry name" value="HTH MERR-TYPE DOMAIN-CONTAINING PROTEIN"/>
    <property type="match status" value="1"/>
</dbReference>
<evidence type="ECO:0000313" key="5">
    <source>
        <dbReference type="Proteomes" id="UP000248925"/>
    </source>
</evidence>
<keyword evidence="1" id="KW-0238">DNA-binding</keyword>
<dbReference type="InterPro" id="IPR016032">
    <property type="entry name" value="Sig_transdc_resp-reg_C-effctor"/>
</dbReference>
<dbReference type="PROSITE" id="PS50043">
    <property type="entry name" value="HTH_LUXR_2"/>
    <property type="match status" value="1"/>
</dbReference>